<accession>A0A0F0KZE8</accession>
<dbReference type="EMBL" id="JYIT01000068">
    <property type="protein sequence ID" value="KJL25799.1"/>
    <property type="molecule type" value="Genomic_DNA"/>
</dbReference>
<evidence type="ECO:0000256" key="1">
    <source>
        <dbReference type="SAM" id="Phobius"/>
    </source>
</evidence>
<feature type="transmembrane region" description="Helical" evidence="1">
    <location>
        <begin position="29"/>
        <end position="51"/>
    </location>
</feature>
<evidence type="ECO:0000313" key="2">
    <source>
        <dbReference type="EMBL" id="KJL25799.1"/>
    </source>
</evidence>
<keyword evidence="1" id="KW-0812">Transmembrane</keyword>
<reference evidence="2 3" key="1">
    <citation type="submission" date="2015-02" db="EMBL/GenBank/DDBJ databases">
        <title>Draft genome sequences of ten Microbacterium spp. with emphasis on heavy metal contaminated environments.</title>
        <authorList>
            <person name="Corretto E."/>
        </authorList>
    </citation>
    <scope>NUCLEOTIDE SEQUENCE [LARGE SCALE GENOMIC DNA]</scope>
    <source>
        <strain evidence="2 3">DSM 23848</strain>
    </source>
</reference>
<proteinExistence type="predicted"/>
<comment type="caution">
    <text evidence="2">The sequence shown here is derived from an EMBL/GenBank/DDBJ whole genome shotgun (WGS) entry which is preliminary data.</text>
</comment>
<keyword evidence="3" id="KW-1185">Reference proteome</keyword>
<keyword evidence="1" id="KW-0472">Membrane</keyword>
<keyword evidence="1" id="KW-1133">Transmembrane helix</keyword>
<feature type="transmembrane region" description="Helical" evidence="1">
    <location>
        <begin position="88"/>
        <end position="111"/>
    </location>
</feature>
<evidence type="ECO:0000313" key="3">
    <source>
        <dbReference type="Proteomes" id="UP000033448"/>
    </source>
</evidence>
<dbReference type="PATRIC" id="fig|582680.7.peg.1325"/>
<organism evidence="2 3">
    <name type="scientific">Microbacterium azadirachtae</name>
    <dbReference type="NCBI Taxonomy" id="582680"/>
    <lineage>
        <taxon>Bacteria</taxon>
        <taxon>Bacillati</taxon>
        <taxon>Actinomycetota</taxon>
        <taxon>Actinomycetes</taxon>
        <taxon>Micrococcales</taxon>
        <taxon>Microbacteriaceae</taxon>
        <taxon>Microbacterium</taxon>
    </lineage>
</organism>
<dbReference type="AlphaFoldDB" id="A0A0F0KZE8"/>
<sequence length="116" mass="12111">MARSRRPSAAQRAAEKAEAQASARRAVQICTWASLVTAALGILLVAVPKLMPVGSPWVQLALGALTLILAFRARAIGMRGVEGFDGRLSLLGAFAGFIVMFFAGQAAFSVLSSLGH</sequence>
<protein>
    <submittedName>
        <fullName evidence="2">Uncharacterized protein</fullName>
    </submittedName>
</protein>
<dbReference type="Proteomes" id="UP000033448">
    <property type="component" value="Unassembled WGS sequence"/>
</dbReference>
<gene>
    <name evidence="2" type="ORF">RL72_01285</name>
</gene>
<dbReference type="RefSeq" id="WP_248700399.1">
    <property type="nucleotide sequence ID" value="NZ_CP099706.1"/>
</dbReference>
<name>A0A0F0KZE8_9MICO</name>
<feature type="transmembrane region" description="Helical" evidence="1">
    <location>
        <begin position="57"/>
        <end position="76"/>
    </location>
</feature>